<proteinExistence type="predicted"/>
<feature type="compositionally biased region" description="Low complexity" evidence="1">
    <location>
        <begin position="157"/>
        <end position="166"/>
    </location>
</feature>
<feature type="signal peptide" evidence="2">
    <location>
        <begin position="1"/>
        <end position="25"/>
    </location>
</feature>
<evidence type="ECO:0000256" key="1">
    <source>
        <dbReference type="SAM" id="MobiDB-lite"/>
    </source>
</evidence>
<reference evidence="4" key="1">
    <citation type="submission" date="2020-07" db="EMBL/GenBank/DDBJ databases">
        <title>Huge and variable diversity of episymbiotic CPR bacteria and DPANN archaea in groundwater ecosystems.</title>
        <authorList>
            <person name="He C.Y."/>
            <person name="Keren R."/>
            <person name="Whittaker M."/>
            <person name="Farag I.F."/>
            <person name="Doudna J."/>
            <person name="Cate J.H.D."/>
            <person name="Banfield J.F."/>
        </authorList>
    </citation>
    <scope>NUCLEOTIDE SEQUENCE</scope>
    <source>
        <strain evidence="4">NC_groundwater_1664_Pr3_B-0.1um_52_9</strain>
    </source>
</reference>
<dbReference type="Proteomes" id="UP000807825">
    <property type="component" value="Unassembled WGS sequence"/>
</dbReference>
<sequence length="291" mass="31331">MRASRNSFSLILFLASVVFCGTAFCDSTTITGVQVSPDLRQVSIKFDGFAGKHSAFVIERPYRLVLDFDSTALARVPNRINVGRDPIDSIRLGQGGNGRARVVVDFGDHPVPPFRIDRQASAVIVSLASGSVNRAAPVSREAPVNLEEAAPRAVPVAKKPAVTAKPEVPKLKEPQPQQTTKKNSGMSVKSAGMAENFVFVEIADQKDPKRTYRLVIDMDREELNVRGATVSDPQGNVKRFQVMSSQGQGGAPQTTAADPEKSEFKSADTSVTTSGVKGKFKWGLQSSESDP</sequence>
<feature type="domain" description="AMIN" evidence="3">
    <location>
        <begin position="50"/>
        <end position="108"/>
    </location>
</feature>
<feature type="compositionally biased region" description="Polar residues" evidence="1">
    <location>
        <begin position="243"/>
        <end position="256"/>
    </location>
</feature>
<organism evidence="4 5">
    <name type="scientific">Desulfomonile tiedjei</name>
    <dbReference type="NCBI Taxonomy" id="2358"/>
    <lineage>
        <taxon>Bacteria</taxon>
        <taxon>Pseudomonadati</taxon>
        <taxon>Thermodesulfobacteriota</taxon>
        <taxon>Desulfomonilia</taxon>
        <taxon>Desulfomonilales</taxon>
        <taxon>Desulfomonilaceae</taxon>
        <taxon>Desulfomonile</taxon>
    </lineage>
</organism>
<gene>
    <name evidence="4" type="ORF">HY912_24670</name>
</gene>
<accession>A0A9D6Z6N5</accession>
<dbReference type="EMBL" id="JACRDE010000641">
    <property type="protein sequence ID" value="MBI5252702.1"/>
    <property type="molecule type" value="Genomic_DNA"/>
</dbReference>
<feature type="compositionally biased region" description="Polar residues" evidence="1">
    <location>
        <begin position="175"/>
        <end position="187"/>
    </location>
</feature>
<evidence type="ECO:0000313" key="5">
    <source>
        <dbReference type="Proteomes" id="UP000807825"/>
    </source>
</evidence>
<feature type="region of interest" description="Disordered" evidence="1">
    <location>
        <begin position="243"/>
        <end position="291"/>
    </location>
</feature>
<keyword evidence="2" id="KW-0732">Signal</keyword>
<evidence type="ECO:0000259" key="3">
    <source>
        <dbReference type="Pfam" id="PF11741"/>
    </source>
</evidence>
<protein>
    <submittedName>
        <fullName evidence="4">AMIN domain-containing protein</fullName>
    </submittedName>
</protein>
<feature type="non-terminal residue" evidence="4">
    <location>
        <position position="291"/>
    </location>
</feature>
<evidence type="ECO:0000256" key="2">
    <source>
        <dbReference type="SAM" id="SignalP"/>
    </source>
</evidence>
<dbReference type="Gene3D" id="2.60.40.3500">
    <property type="match status" value="1"/>
</dbReference>
<evidence type="ECO:0000313" key="4">
    <source>
        <dbReference type="EMBL" id="MBI5252702.1"/>
    </source>
</evidence>
<feature type="region of interest" description="Disordered" evidence="1">
    <location>
        <begin position="157"/>
        <end position="188"/>
    </location>
</feature>
<feature type="chain" id="PRO_5039732025" evidence="2">
    <location>
        <begin position="26"/>
        <end position="291"/>
    </location>
</feature>
<dbReference type="InterPro" id="IPR021731">
    <property type="entry name" value="AMIN_dom"/>
</dbReference>
<name>A0A9D6Z6N5_9BACT</name>
<dbReference type="Pfam" id="PF11741">
    <property type="entry name" value="AMIN"/>
    <property type="match status" value="1"/>
</dbReference>
<dbReference type="AlphaFoldDB" id="A0A9D6Z6N5"/>
<comment type="caution">
    <text evidence="4">The sequence shown here is derived from an EMBL/GenBank/DDBJ whole genome shotgun (WGS) entry which is preliminary data.</text>
</comment>